<feature type="compositionally biased region" description="Basic and acidic residues" evidence="2">
    <location>
        <begin position="778"/>
        <end position="796"/>
    </location>
</feature>
<dbReference type="EMBL" id="CM003102">
    <property type="protein sequence ID" value="KUI69437.1"/>
    <property type="molecule type" value="Genomic_DNA"/>
</dbReference>
<proteinExistence type="predicted"/>
<feature type="compositionally biased region" description="Polar residues" evidence="2">
    <location>
        <begin position="858"/>
        <end position="870"/>
    </location>
</feature>
<evidence type="ECO:0000313" key="4">
    <source>
        <dbReference type="Proteomes" id="UP000078559"/>
    </source>
</evidence>
<feature type="region of interest" description="Disordered" evidence="2">
    <location>
        <begin position="487"/>
        <end position="540"/>
    </location>
</feature>
<accession>A0A194VZJ8</accession>
<feature type="region of interest" description="Disordered" evidence="2">
    <location>
        <begin position="1"/>
        <end position="24"/>
    </location>
</feature>
<dbReference type="SMR" id="A0A194VZJ8"/>
<feature type="compositionally biased region" description="Polar residues" evidence="2">
    <location>
        <begin position="1165"/>
        <end position="1176"/>
    </location>
</feature>
<gene>
    <name evidence="3" type="ORF">VM1G_05361</name>
</gene>
<name>A0A194VZJ8_CYTMA</name>
<feature type="region of interest" description="Disordered" evidence="2">
    <location>
        <begin position="145"/>
        <end position="376"/>
    </location>
</feature>
<feature type="compositionally biased region" description="Basic and acidic residues" evidence="2">
    <location>
        <begin position="713"/>
        <end position="729"/>
    </location>
</feature>
<keyword evidence="1" id="KW-0175">Coiled coil</keyword>
<dbReference type="Proteomes" id="UP000078559">
    <property type="component" value="Chromosome 5"/>
</dbReference>
<dbReference type="OrthoDB" id="4835412at2759"/>
<keyword evidence="4" id="KW-1185">Reference proteome</keyword>
<evidence type="ECO:0000256" key="2">
    <source>
        <dbReference type="SAM" id="MobiDB-lite"/>
    </source>
</evidence>
<feature type="compositionally biased region" description="Basic and acidic residues" evidence="2">
    <location>
        <begin position="269"/>
        <end position="281"/>
    </location>
</feature>
<protein>
    <submittedName>
        <fullName evidence="3">Uncharacterized protein</fullName>
    </submittedName>
</protein>
<feature type="region of interest" description="Disordered" evidence="2">
    <location>
        <begin position="1145"/>
        <end position="1183"/>
    </location>
</feature>
<feature type="compositionally biased region" description="Polar residues" evidence="2">
    <location>
        <begin position="153"/>
        <end position="172"/>
    </location>
</feature>
<feature type="compositionally biased region" description="Polar residues" evidence="2">
    <location>
        <begin position="938"/>
        <end position="947"/>
    </location>
</feature>
<evidence type="ECO:0000256" key="1">
    <source>
        <dbReference type="SAM" id="Coils"/>
    </source>
</evidence>
<feature type="region of interest" description="Disordered" evidence="2">
    <location>
        <begin position="685"/>
        <end position="1110"/>
    </location>
</feature>
<organism evidence="3 4">
    <name type="scientific">Cytospora mali</name>
    <name type="common">Apple Valsa canker fungus</name>
    <name type="synonym">Valsa mali</name>
    <dbReference type="NCBI Taxonomy" id="578113"/>
    <lineage>
        <taxon>Eukaryota</taxon>
        <taxon>Fungi</taxon>
        <taxon>Dikarya</taxon>
        <taxon>Ascomycota</taxon>
        <taxon>Pezizomycotina</taxon>
        <taxon>Sordariomycetes</taxon>
        <taxon>Sordariomycetidae</taxon>
        <taxon>Diaporthales</taxon>
        <taxon>Cytosporaceae</taxon>
        <taxon>Cytospora</taxon>
    </lineage>
</organism>
<feature type="compositionally biased region" description="Basic and acidic residues" evidence="2">
    <location>
        <begin position="299"/>
        <end position="319"/>
    </location>
</feature>
<feature type="compositionally biased region" description="Acidic residues" evidence="2">
    <location>
        <begin position="731"/>
        <end position="745"/>
    </location>
</feature>
<reference evidence="3" key="1">
    <citation type="submission" date="2014-12" db="EMBL/GenBank/DDBJ databases">
        <title>Genome Sequence of Valsa Canker Pathogens Uncovers a Specific Adaption of Colonization on Woody Bark.</title>
        <authorList>
            <person name="Yin Z."/>
            <person name="Liu H."/>
            <person name="Gao X."/>
            <person name="Li Z."/>
            <person name="Song N."/>
            <person name="Ke X."/>
            <person name="Dai Q."/>
            <person name="Wu Y."/>
            <person name="Sun Y."/>
            <person name="Xu J.-R."/>
            <person name="Kang Z.K."/>
            <person name="Wang L."/>
            <person name="Huang L."/>
        </authorList>
    </citation>
    <scope>NUCLEOTIDE SEQUENCE [LARGE SCALE GENOMIC DNA]</scope>
    <source>
        <strain evidence="3">03-8</strain>
    </source>
</reference>
<feature type="compositionally biased region" description="Basic and acidic residues" evidence="2">
    <location>
        <begin position="843"/>
        <end position="857"/>
    </location>
</feature>
<feature type="compositionally biased region" description="Low complexity" evidence="2">
    <location>
        <begin position="229"/>
        <end position="239"/>
    </location>
</feature>
<feature type="compositionally biased region" description="Polar residues" evidence="2">
    <location>
        <begin position="1004"/>
        <end position="1015"/>
    </location>
</feature>
<feature type="coiled-coil region" evidence="1">
    <location>
        <begin position="31"/>
        <end position="65"/>
    </location>
</feature>
<feature type="compositionally biased region" description="Polar residues" evidence="2">
    <location>
        <begin position="240"/>
        <end position="254"/>
    </location>
</feature>
<feature type="compositionally biased region" description="Basic and acidic residues" evidence="2">
    <location>
        <begin position="1027"/>
        <end position="1038"/>
    </location>
</feature>
<feature type="compositionally biased region" description="Polar residues" evidence="2">
    <location>
        <begin position="282"/>
        <end position="292"/>
    </location>
</feature>
<feature type="compositionally biased region" description="Basic and acidic residues" evidence="2">
    <location>
        <begin position="965"/>
        <end position="982"/>
    </location>
</feature>
<feature type="compositionally biased region" description="Basic and acidic residues" evidence="2">
    <location>
        <begin position="922"/>
        <end position="937"/>
    </location>
</feature>
<evidence type="ECO:0000313" key="3">
    <source>
        <dbReference type="EMBL" id="KUI69437.1"/>
    </source>
</evidence>
<sequence>MNPSRQVNEFLPAGTPDRMDIGHGQDDEFTLAQYKALRKDKLEELKRLDDEHRQMQTQIERHLQEENQHLLSQVQHKVHESIQQVFVDLQQSIAATVAAQVDLRLQQQRLRKEYAESTASIEQRHLNKFTQLIGSSATRAAISHGYDGRESVTPGSFSIPLVNSRNQASPAAQSEPLRASVPSMTPVPQEKPAEQRLCAETLSRPPPMAKQQTPESLPLHNVPQPQPQPHQQQPAPQQPVTKQRVSQQPITPQPLSVEAVASEPPPAQREAETPKLHDARSQGETQTASGAKNGQAKRASKDLKDEKSPDATPRQDTKRKASNSPANSIATTPKRQRTRDKTQQQEAYEDAVETPVNQNHDARGPSETLETSTSDTPVVQRTIPFDEVYQDGKAQYKHQIFEYKVGSGNWYIVKCDEHDVHFKYGNPVHGAAKHVASPQHGNRNKKHDLAIQLCGYLVTGCNTELAELNNREFKRAIDEDGYEVHNRNLLSKSGRQRADERKKQPNSGKEGGEIHVNGENSSKKHKKQGSKSLAPGTIIKPKPKPKECHFYLGYWSSTKKFYCLIVLPIRPDGNLREVGLREKFQEMPLIDNAPKCYRVDRVSLQIKGWQPAYEDGGPKVDKREYPVMYFDKNPPSLGWLSGQKLEPLDLDNPPVDIVDIKGLKKARQWYAEKMNHRKSWDEFKALGPGEPPLATPIGEGGWDDQGSFLRSACRQDEDSPRRSRLRGGESAEIDDSSSSDSDDEDPMKMDIGPIPDPEAGDSNYVDGSGSDGEGSVNEIKETEAQQNDNDKDKEARQTSGSGSDQNVDKDTAMDLDEPVESRPLVDSAASKQDKPLRGSSRQSSHDSPRVEQPDRANNHVQGSGLTTVLSEQERIRKNAQAKAAEAIRDAASRSRTSSEVPAAEDASKAPAEQDVAAFHQRQTSERSDNHARPDTQARPDNQLQPDTQARAEYHAVDFQARASHQAREGLWDHQRSRSDDVSSTKTVLAAPNMGKLNEGRKNSNIESILNPAGNSKRTDTNENGFDSYKRFDDLKRQMQSDPARSASVPIPLNTQPFQPPPVHQTQPRDMQARHSGVLSPPPLQPLTMGPPSSASPTPVPGSRRSTPGVMMPATSERWQAVRTSSFGAVPQTPQASFVNTAASVPGHGSGPVNGNDTPHPAQPQPAMSTPVSTTWAETPHPAADKSKKEVFDVYLFHDMGRRVRWSRDNPKAGYLRLVTDPVQGVALSTGLEGFTAVIDPGKVSRIEADTHREEQRVQLMLKDGSEQMVMFETNSASGRMLNAKIQARRFVGWIRKCNPDVEYTEWTRPPSAKV</sequence>